<comment type="similarity">
    <text evidence="2 9">Belongs to the NAPRTase family.</text>
</comment>
<proteinExistence type="inferred from homology"/>
<evidence type="ECO:0000313" key="13">
    <source>
        <dbReference type="EMBL" id="AEV30941.1"/>
    </source>
</evidence>
<dbReference type="EC" id="6.3.4.21" evidence="3 9"/>
<evidence type="ECO:0000256" key="8">
    <source>
        <dbReference type="ARBA" id="ARBA00048668"/>
    </source>
</evidence>
<evidence type="ECO:0000259" key="10">
    <source>
        <dbReference type="Pfam" id="PF04095"/>
    </source>
</evidence>
<dbReference type="OrthoDB" id="9770610at2"/>
<feature type="domain" description="Nicotinate phosphoribosyltransferase C-terminal" evidence="12">
    <location>
        <begin position="357"/>
        <end position="468"/>
    </location>
</feature>
<dbReference type="FunFam" id="3.20.20.70:FF:000076">
    <property type="entry name" value="Nicotinate phosphoribosyltransferase"/>
    <property type="match status" value="1"/>
</dbReference>
<comment type="PTM">
    <text evidence="9">Transiently phosphorylated on a His residue during the reaction cycle. Phosphorylation strongly increases the affinity for substrates and increases the rate of nicotinate D-ribonucleotide production. Dephosphorylation regenerates the low-affinity form of the enzyme, leading to product release.</text>
</comment>
<dbReference type="Pfam" id="PF17767">
    <property type="entry name" value="NAPRTase_N"/>
    <property type="match status" value="1"/>
</dbReference>
<dbReference type="GO" id="GO:0005829">
    <property type="term" value="C:cytosol"/>
    <property type="evidence" value="ECO:0007669"/>
    <property type="project" value="TreeGrafter"/>
</dbReference>
<dbReference type="InterPro" id="IPR040727">
    <property type="entry name" value="NAPRTase_N"/>
</dbReference>
<dbReference type="Gene3D" id="3.20.140.10">
    <property type="entry name" value="nicotinate phosphoribosyltransferase"/>
    <property type="match status" value="1"/>
</dbReference>
<dbReference type="PANTHER" id="PTHR11098">
    <property type="entry name" value="NICOTINATE PHOSPHORIBOSYLTRANSFERASE"/>
    <property type="match status" value="1"/>
</dbReference>
<evidence type="ECO:0000256" key="1">
    <source>
        <dbReference type="ARBA" id="ARBA00004952"/>
    </source>
</evidence>
<dbReference type="CDD" id="cd01570">
    <property type="entry name" value="NAPRTase_A"/>
    <property type="match status" value="1"/>
</dbReference>
<dbReference type="EMBL" id="CP003155">
    <property type="protein sequence ID" value="AEV30941.1"/>
    <property type="molecule type" value="Genomic_DNA"/>
</dbReference>
<evidence type="ECO:0000256" key="4">
    <source>
        <dbReference type="ARBA" id="ARBA00022553"/>
    </source>
</evidence>
<evidence type="ECO:0000313" key="14">
    <source>
        <dbReference type="Proteomes" id="UP000005632"/>
    </source>
</evidence>
<dbReference type="SUPFAM" id="SSF54675">
    <property type="entry name" value="Nicotinate/Quinolinate PRTase N-terminal domain-like"/>
    <property type="match status" value="1"/>
</dbReference>
<dbReference type="eggNOG" id="COG1488">
    <property type="taxonomic scope" value="Bacteria"/>
</dbReference>
<dbReference type="Pfam" id="PF04095">
    <property type="entry name" value="NAPRTase"/>
    <property type="match status" value="1"/>
</dbReference>
<protein>
    <recommendedName>
        <fullName evidence="3 9">Nicotinate phosphoribosyltransferase</fullName>
        <ecNumber evidence="3 9">6.3.4.21</ecNumber>
    </recommendedName>
</protein>
<dbReference type="RefSeq" id="WP_014271780.1">
    <property type="nucleotide sequence ID" value="NC_016633.1"/>
</dbReference>
<dbReference type="PIRSF" id="PIRSF000484">
    <property type="entry name" value="NAPRT"/>
    <property type="match status" value="1"/>
</dbReference>
<evidence type="ECO:0000256" key="9">
    <source>
        <dbReference type="RuleBase" id="RU365100"/>
    </source>
</evidence>
<comment type="function">
    <text evidence="9">Catalyzes the first step in the biosynthesis of NAD from nicotinic acid, the ATP-dependent synthesis of beta-nicotinate D-ribonucleotide from nicotinate and 5-phospho-D-ribose 1-phosphate.</text>
</comment>
<keyword evidence="4" id="KW-0597">Phosphoprotein</keyword>
<gene>
    <name evidence="13" type="ordered locus">SpiGrapes_3196</name>
</gene>
<accession>G8QQL1</accession>
<name>G8QQL1_SPHPG</name>
<dbReference type="InterPro" id="IPR041619">
    <property type="entry name" value="NAPRTase_C"/>
</dbReference>
<dbReference type="InterPro" id="IPR007229">
    <property type="entry name" value="Nic_PRibTrfase-Fam"/>
</dbReference>
<dbReference type="Proteomes" id="UP000005632">
    <property type="component" value="Chromosome"/>
</dbReference>
<dbReference type="KEGG" id="sgp:SpiGrapes_3196"/>
<sequence>MHISALTTDFYELTMMQGYFSNNLNPQVVFDMFYRTNPFEGGYTIFAGLNELIDKLESFSFSKEDLEYLKGLNQFTDDFLEYLAGYHFAGEIYAIEEGSVVFPGEPLVRVHTTLIEAQLIEGLLLNNLNFQSLIATKASRMALAANRGLLMEFGLRRAQGEDGALSASRASFIGGSVVTSNTLAGKTYGIPVSGTMAHSWIMAYGSELESFRSFARLYPDNAVLLIDTYDTLGSGIDNAIIVGLEQKKLGKKIGVRIDSGDLSYLPRVIRKKLDDAGLTDASICVSNDLTEEIVQTLIHDEVPIDSWGIGTHLVTGGAQSSLNGVYKLAAKEGKDGTIIPTMKISNSFEKTTNPGIKQVWRFFDKDGGALADLITLDSEQVVTGKNYTFYHPFAEADFFEMHKENFATCVPLLIKRMENGKRIGEKPPLTEIRENAQKGLDSFHKSYLRQINPHIYKVSLSSRLKKLKMDLLVAQRRKAKEEEAMANQ</sequence>
<evidence type="ECO:0000256" key="7">
    <source>
        <dbReference type="ARBA" id="ARBA00022679"/>
    </source>
</evidence>
<evidence type="ECO:0000256" key="5">
    <source>
        <dbReference type="ARBA" id="ARBA00022598"/>
    </source>
</evidence>
<dbReference type="InterPro" id="IPR041525">
    <property type="entry name" value="N/Namide_PRibTrfase"/>
</dbReference>
<dbReference type="NCBIfam" id="NF006695">
    <property type="entry name" value="PRK09243.1-2"/>
    <property type="match status" value="1"/>
</dbReference>
<evidence type="ECO:0000256" key="3">
    <source>
        <dbReference type="ARBA" id="ARBA00013236"/>
    </source>
</evidence>
<dbReference type="GO" id="GO:0034355">
    <property type="term" value="P:NAD+ biosynthetic process via the salvage pathway"/>
    <property type="evidence" value="ECO:0007669"/>
    <property type="project" value="TreeGrafter"/>
</dbReference>
<dbReference type="GO" id="GO:0047280">
    <property type="term" value="F:nicotinamide phosphoribosyltransferase activity"/>
    <property type="evidence" value="ECO:0007669"/>
    <property type="project" value="UniProtKB-ARBA"/>
</dbReference>
<evidence type="ECO:0000256" key="6">
    <source>
        <dbReference type="ARBA" id="ARBA00022642"/>
    </source>
</evidence>
<keyword evidence="6 9" id="KW-0662">Pyridine nucleotide biosynthesis</keyword>
<reference evidence="13 14" key="1">
    <citation type="submission" date="2011-11" db="EMBL/GenBank/DDBJ databases">
        <title>Complete sequence of Spirochaeta sp. grapes.</title>
        <authorList>
            <consortium name="US DOE Joint Genome Institute"/>
            <person name="Lucas S."/>
            <person name="Han J."/>
            <person name="Lapidus A."/>
            <person name="Cheng J.-F."/>
            <person name="Goodwin L."/>
            <person name="Pitluck S."/>
            <person name="Peters L."/>
            <person name="Ovchinnikova G."/>
            <person name="Munk A.C."/>
            <person name="Detter J.C."/>
            <person name="Han C."/>
            <person name="Tapia R."/>
            <person name="Land M."/>
            <person name="Hauser L."/>
            <person name="Kyrpides N."/>
            <person name="Ivanova N."/>
            <person name="Pagani I."/>
            <person name="Ritalahtilisa K."/>
            <person name="Loeffler F."/>
            <person name="Woyke T."/>
        </authorList>
    </citation>
    <scope>NUCLEOTIDE SEQUENCE [LARGE SCALE GENOMIC DNA]</scope>
    <source>
        <strain evidence="14">ATCC BAA-1885 / DSM 22778 / Grapes</strain>
    </source>
</reference>
<dbReference type="InterPro" id="IPR036068">
    <property type="entry name" value="Nicotinate_pribotase-like_C"/>
</dbReference>
<dbReference type="InterPro" id="IPR013785">
    <property type="entry name" value="Aldolase_TIM"/>
</dbReference>
<comment type="pathway">
    <text evidence="1 9">Cofactor biosynthesis; NAD(+) biosynthesis; nicotinate D-ribonucleotide from nicotinate: step 1/1.</text>
</comment>
<evidence type="ECO:0000259" key="12">
    <source>
        <dbReference type="Pfam" id="PF17956"/>
    </source>
</evidence>
<dbReference type="AlphaFoldDB" id="G8QQL1"/>
<comment type="catalytic activity">
    <reaction evidence="8 9">
        <text>5-phospho-alpha-D-ribose 1-diphosphate + nicotinate + ATP + H2O = nicotinate beta-D-ribonucleotide + ADP + phosphate + diphosphate</text>
        <dbReference type="Rhea" id="RHEA:36163"/>
        <dbReference type="ChEBI" id="CHEBI:15377"/>
        <dbReference type="ChEBI" id="CHEBI:30616"/>
        <dbReference type="ChEBI" id="CHEBI:32544"/>
        <dbReference type="ChEBI" id="CHEBI:33019"/>
        <dbReference type="ChEBI" id="CHEBI:43474"/>
        <dbReference type="ChEBI" id="CHEBI:57502"/>
        <dbReference type="ChEBI" id="CHEBI:58017"/>
        <dbReference type="ChEBI" id="CHEBI:456216"/>
        <dbReference type="EC" id="6.3.4.21"/>
    </reaction>
</comment>
<evidence type="ECO:0000256" key="2">
    <source>
        <dbReference type="ARBA" id="ARBA00010897"/>
    </source>
</evidence>
<keyword evidence="14" id="KW-1185">Reference proteome</keyword>
<dbReference type="HOGENOM" id="CLU_025154_2_1_12"/>
<dbReference type="UniPathway" id="UPA00253">
    <property type="reaction ID" value="UER00457"/>
</dbReference>
<keyword evidence="5 9" id="KW-0436">Ligase</keyword>
<dbReference type="SUPFAM" id="SSF51690">
    <property type="entry name" value="Nicotinate/Quinolinate PRTase C-terminal domain-like"/>
    <property type="match status" value="1"/>
</dbReference>
<evidence type="ECO:0000259" key="11">
    <source>
        <dbReference type="Pfam" id="PF17767"/>
    </source>
</evidence>
<dbReference type="NCBIfam" id="NF009131">
    <property type="entry name" value="PRK12484.1"/>
    <property type="match status" value="1"/>
</dbReference>
<keyword evidence="13" id="KW-0328">Glycosyltransferase</keyword>
<organism evidence="13 14">
    <name type="scientific">Sphaerochaeta pleomorpha (strain ATCC BAA-1885 / DSM 22778 / Grapes)</name>
    <dbReference type="NCBI Taxonomy" id="158190"/>
    <lineage>
        <taxon>Bacteria</taxon>
        <taxon>Pseudomonadati</taxon>
        <taxon>Spirochaetota</taxon>
        <taxon>Spirochaetia</taxon>
        <taxon>Spirochaetales</taxon>
        <taxon>Sphaerochaetaceae</taxon>
        <taxon>Sphaerochaeta</taxon>
    </lineage>
</organism>
<feature type="domain" description="Nicotinate phosphoribosyltransferase N-terminal" evidence="11">
    <location>
        <begin position="6"/>
        <end position="129"/>
    </location>
</feature>
<dbReference type="Pfam" id="PF17956">
    <property type="entry name" value="NAPRTase_C"/>
    <property type="match status" value="1"/>
</dbReference>
<dbReference type="Gene3D" id="3.20.20.70">
    <property type="entry name" value="Aldolase class I"/>
    <property type="match status" value="1"/>
</dbReference>
<dbReference type="InterPro" id="IPR006405">
    <property type="entry name" value="Nic_PRibTrfase_pncB"/>
</dbReference>
<dbReference type="NCBIfam" id="TIGR01513">
    <property type="entry name" value="NAPRTase_put"/>
    <property type="match status" value="1"/>
</dbReference>
<dbReference type="STRING" id="158190.SpiGrapes_3196"/>
<dbReference type="GO" id="GO:0004516">
    <property type="term" value="F:nicotinate phosphoribosyltransferase activity"/>
    <property type="evidence" value="ECO:0007669"/>
    <property type="project" value="UniProtKB-UniRule"/>
</dbReference>
<dbReference type="PANTHER" id="PTHR11098:SF1">
    <property type="entry name" value="NICOTINATE PHOSPHORIBOSYLTRANSFERASE"/>
    <property type="match status" value="1"/>
</dbReference>
<keyword evidence="7 9" id="KW-0808">Transferase</keyword>
<feature type="domain" description="Nicotinate/nicotinamide phosphoribosyltransferase" evidence="10">
    <location>
        <begin position="150"/>
        <end position="319"/>
    </location>
</feature>